<dbReference type="CDD" id="cd09612">
    <property type="entry name" value="Jacalin"/>
    <property type="match status" value="2"/>
</dbReference>
<dbReference type="GO" id="GO:0030246">
    <property type="term" value="F:carbohydrate binding"/>
    <property type="evidence" value="ECO:0007669"/>
    <property type="project" value="UniProtKB-KW"/>
</dbReference>
<name>A0AA39RJ95_ACESA</name>
<protein>
    <recommendedName>
        <fullName evidence="3">Jacalin-type lectin domain-containing protein</fullName>
    </recommendedName>
</protein>
<dbReference type="SUPFAM" id="SSF51101">
    <property type="entry name" value="Mannose-binding lectins"/>
    <property type="match status" value="2"/>
</dbReference>
<evidence type="ECO:0000256" key="1">
    <source>
        <dbReference type="ARBA" id="ARBA00006568"/>
    </source>
</evidence>
<dbReference type="EMBL" id="JAUESC010000387">
    <property type="protein sequence ID" value="KAK0573869.1"/>
    <property type="molecule type" value="Genomic_DNA"/>
</dbReference>
<dbReference type="InterPro" id="IPR033734">
    <property type="entry name" value="Jacalin-like_lectin_dom_plant"/>
</dbReference>
<evidence type="ECO:0000313" key="4">
    <source>
        <dbReference type="EMBL" id="KAK0573869.1"/>
    </source>
</evidence>
<proteinExistence type="inferred from homology"/>
<dbReference type="AlphaFoldDB" id="A0AA39RJ95"/>
<keyword evidence="2" id="KW-0430">Lectin</keyword>
<feature type="domain" description="Jacalin-type lectin" evidence="3">
    <location>
        <begin position="284"/>
        <end position="427"/>
    </location>
</feature>
<dbReference type="PANTHER" id="PTHR46506">
    <property type="entry name" value="OS05G0143600 PROTEIN"/>
    <property type="match status" value="1"/>
</dbReference>
<dbReference type="InterPro" id="IPR036404">
    <property type="entry name" value="Jacalin-like_lectin_dom_sf"/>
</dbReference>
<organism evidence="4 5">
    <name type="scientific">Acer saccharum</name>
    <name type="common">Sugar maple</name>
    <dbReference type="NCBI Taxonomy" id="4024"/>
    <lineage>
        <taxon>Eukaryota</taxon>
        <taxon>Viridiplantae</taxon>
        <taxon>Streptophyta</taxon>
        <taxon>Embryophyta</taxon>
        <taxon>Tracheophyta</taxon>
        <taxon>Spermatophyta</taxon>
        <taxon>Magnoliopsida</taxon>
        <taxon>eudicotyledons</taxon>
        <taxon>Gunneridae</taxon>
        <taxon>Pentapetalae</taxon>
        <taxon>rosids</taxon>
        <taxon>malvids</taxon>
        <taxon>Sapindales</taxon>
        <taxon>Sapindaceae</taxon>
        <taxon>Hippocastanoideae</taxon>
        <taxon>Acereae</taxon>
        <taxon>Acer</taxon>
    </lineage>
</organism>
<dbReference type="FunFam" id="2.100.10.30:FF:000001">
    <property type="entry name" value="Jacalin-related lectin 33"/>
    <property type="match status" value="2"/>
</dbReference>
<dbReference type="Gene3D" id="2.100.10.30">
    <property type="entry name" value="Jacalin-like lectin domain"/>
    <property type="match status" value="2"/>
</dbReference>
<evidence type="ECO:0000259" key="3">
    <source>
        <dbReference type="PROSITE" id="PS51752"/>
    </source>
</evidence>
<sequence length="430" mass="45497">MPPQDRASVEDAYLVPMIDELNSGQSLCQRVSELIIGVNMRYSKLFPGDLIANKEKIDGDMLHATMKNRIRTNIRGSHVITVNHWRAWNMYLEFGEKISKPVQFSSCRRDGSVFSLRGGPGNGVLLPGTPANWGGAKEYDGTIKLGSWGGPGGVAWDYNPGSDSSIIEIVISHGDVVDSVAFKSFNGATGQTISSGRHGGNGGVSDKISIDGSGEYLSLISGTTLDYFGVVVVESLTFHTNLTTYGPFGLTTGSAFEIPMENGEIVGFFGRAGDFVDALGIYGTIKLGPWGGPGGVAWDYNPGSDSSIIEIVISHGDVVDSVAFKSFNSATGQTISSGRHGGNGGVSDKISIDGSGEYLNLISGTTLDYFGNVVVESLTFHTNLTTYGPFGLTTGSVFEIPMENGEIVGFFGRAGDFVDALGIYVTPSTN</sequence>
<comment type="similarity">
    <text evidence="1">Belongs to the jacalin lectin family.</text>
</comment>
<accession>A0AA39RJ95</accession>
<comment type="caution">
    <text evidence="4">The sequence shown here is derived from an EMBL/GenBank/DDBJ whole genome shotgun (WGS) entry which is preliminary data.</text>
</comment>
<feature type="domain" description="Jacalin-type lectin" evidence="3">
    <location>
        <begin position="142"/>
        <end position="282"/>
    </location>
</feature>
<dbReference type="InterPro" id="IPR001229">
    <property type="entry name" value="Jacalin-like_lectin_dom"/>
</dbReference>
<gene>
    <name evidence="4" type="ORF">LWI29_014829</name>
</gene>
<reference evidence="4" key="1">
    <citation type="journal article" date="2022" name="Plant J.">
        <title>Strategies of tolerance reflected in two North American maple genomes.</title>
        <authorList>
            <person name="McEvoy S.L."/>
            <person name="Sezen U.U."/>
            <person name="Trouern-Trend A."/>
            <person name="McMahon S.M."/>
            <person name="Schaberg P.G."/>
            <person name="Yang J."/>
            <person name="Wegrzyn J.L."/>
            <person name="Swenson N.G."/>
        </authorList>
    </citation>
    <scope>NUCLEOTIDE SEQUENCE</scope>
    <source>
        <strain evidence="4">NS2018</strain>
    </source>
</reference>
<evidence type="ECO:0000256" key="2">
    <source>
        <dbReference type="ARBA" id="ARBA00022734"/>
    </source>
</evidence>
<evidence type="ECO:0000313" key="5">
    <source>
        <dbReference type="Proteomes" id="UP001168877"/>
    </source>
</evidence>
<dbReference type="PROSITE" id="PS51752">
    <property type="entry name" value="JACALIN_LECTIN"/>
    <property type="match status" value="2"/>
</dbReference>
<dbReference type="Proteomes" id="UP001168877">
    <property type="component" value="Unassembled WGS sequence"/>
</dbReference>
<dbReference type="SMART" id="SM00915">
    <property type="entry name" value="Jacalin"/>
    <property type="match status" value="2"/>
</dbReference>
<keyword evidence="5" id="KW-1185">Reference proteome</keyword>
<dbReference type="Pfam" id="PF01419">
    <property type="entry name" value="Jacalin"/>
    <property type="match status" value="2"/>
</dbReference>
<reference evidence="4" key="2">
    <citation type="submission" date="2023-06" db="EMBL/GenBank/DDBJ databases">
        <authorList>
            <person name="Swenson N.G."/>
            <person name="Wegrzyn J.L."/>
            <person name="Mcevoy S.L."/>
        </authorList>
    </citation>
    <scope>NUCLEOTIDE SEQUENCE</scope>
    <source>
        <strain evidence="4">NS2018</strain>
        <tissue evidence="4">Leaf</tissue>
    </source>
</reference>